<reference evidence="1 2" key="1">
    <citation type="journal article" date="2024" name="Ann. Entomol. Soc. Am.">
        <title>Genomic analyses of the southern and eastern yellowjacket wasps (Hymenoptera: Vespidae) reveal evolutionary signatures of social life.</title>
        <authorList>
            <person name="Catto M.A."/>
            <person name="Caine P.B."/>
            <person name="Orr S.E."/>
            <person name="Hunt B.G."/>
            <person name="Goodisman M.A.D."/>
        </authorList>
    </citation>
    <scope>NUCLEOTIDE SEQUENCE [LARGE SCALE GENOMIC DNA]</scope>
    <source>
        <strain evidence="1">233</strain>
        <tissue evidence="1">Head and thorax</tissue>
    </source>
</reference>
<dbReference type="AlphaFoldDB" id="A0ABD2AEN9"/>
<protein>
    <submittedName>
        <fullName evidence="1">Uncharacterized protein</fullName>
    </submittedName>
</protein>
<name>A0ABD2AEN9_VESSQ</name>
<dbReference type="Proteomes" id="UP001607302">
    <property type="component" value="Unassembled WGS sequence"/>
</dbReference>
<accession>A0ABD2AEN9</accession>
<organism evidence="1 2">
    <name type="scientific">Vespula squamosa</name>
    <name type="common">Southern yellow jacket</name>
    <name type="synonym">Wasp</name>
    <dbReference type="NCBI Taxonomy" id="30214"/>
    <lineage>
        <taxon>Eukaryota</taxon>
        <taxon>Metazoa</taxon>
        <taxon>Ecdysozoa</taxon>
        <taxon>Arthropoda</taxon>
        <taxon>Hexapoda</taxon>
        <taxon>Insecta</taxon>
        <taxon>Pterygota</taxon>
        <taxon>Neoptera</taxon>
        <taxon>Endopterygota</taxon>
        <taxon>Hymenoptera</taxon>
        <taxon>Apocrita</taxon>
        <taxon>Aculeata</taxon>
        <taxon>Vespoidea</taxon>
        <taxon>Vespidae</taxon>
        <taxon>Vespinae</taxon>
        <taxon>Vespula</taxon>
    </lineage>
</organism>
<evidence type="ECO:0000313" key="1">
    <source>
        <dbReference type="EMBL" id="KAL2718866.1"/>
    </source>
</evidence>
<keyword evidence="2" id="KW-1185">Reference proteome</keyword>
<proteinExistence type="predicted"/>
<gene>
    <name evidence="1" type="ORF">V1478_011285</name>
</gene>
<evidence type="ECO:0000313" key="2">
    <source>
        <dbReference type="Proteomes" id="UP001607302"/>
    </source>
</evidence>
<sequence length="59" mass="6426">MYNNDEALYCLYIENISSLLGLPSETSNEVHIEVGTLSVGSILILAFRDSGCPVVHVKT</sequence>
<dbReference type="EMBL" id="JAUDFV010000151">
    <property type="protein sequence ID" value="KAL2718866.1"/>
    <property type="molecule type" value="Genomic_DNA"/>
</dbReference>
<comment type="caution">
    <text evidence="1">The sequence shown here is derived from an EMBL/GenBank/DDBJ whole genome shotgun (WGS) entry which is preliminary data.</text>
</comment>